<evidence type="ECO:0000313" key="2">
    <source>
        <dbReference type="EMBL" id="HFK20056.1"/>
    </source>
</evidence>
<proteinExistence type="predicted"/>
<evidence type="ECO:0000259" key="1">
    <source>
        <dbReference type="SMART" id="SM00481"/>
    </source>
</evidence>
<feature type="domain" description="Polymerase/histidinol phosphatase N-terminal" evidence="1">
    <location>
        <begin position="5"/>
        <end position="71"/>
    </location>
</feature>
<dbReference type="PANTHER" id="PTHR42924:SF3">
    <property type="entry name" value="POLYMERASE_HISTIDINOL PHOSPHATASE N-TERMINAL DOMAIN-CONTAINING PROTEIN"/>
    <property type="match status" value="1"/>
</dbReference>
<dbReference type="EMBL" id="DSTX01000002">
    <property type="protein sequence ID" value="HFK20056.1"/>
    <property type="molecule type" value="Genomic_DNA"/>
</dbReference>
<dbReference type="InterPro" id="IPR003141">
    <property type="entry name" value="Pol/His_phosphatase_N"/>
</dbReference>
<dbReference type="SUPFAM" id="SSF89550">
    <property type="entry name" value="PHP domain-like"/>
    <property type="match status" value="1"/>
</dbReference>
<dbReference type="NCBIfam" id="NF038032">
    <property type="entry name" value="CehA_McbA_metalo"/>
    <property type="match status" value="1"/>
</dbReference>
<dbReference type="PANTHER" id="PTHR42924">
    <property type="entry name" value="EXONUCLEASE"/>
    <property type="match status" value="1"/>
</dbReference>
<dbReference type="CDD" id="cd07432">
    <property type="entry name" value="PHP_HisPPase"/>
    <property type="match status" value="1"/>
</dbReference>
<dbReference type="GO" id="GO:0035312">
    <property type="term" value="F:5'-3' DNA exonuclease activity"/>
    <property type="evidence" value="ECO:0007669"/>
    <property type="project" value="TreeGrafter"/>
</dbReference>
<dbReference type="InterPro" id="IPR016195">
    <property type="entry name" value="Pol/histidinol_Pase-like"/>
</dbReference>
<dbReference type="Pfam" id="PF13263">
    <property type="entry name" value="PHP_C"/>
    <property type="match status" value="1"/>
</dbReference>
<dbReference type="Gene3D" id="3.20.20.140">
    <property type="entry name" value="Metal-dependent hydrolases"/>
    <property type="match status" value="1"/>
</dbReference>
<organism evidence="2">
    <name type="scientific">Candidatus Methanomethylicus mesodigestus</name>
    <dbReference type="NCBI Taxonomy" id="1867258"/>
    <lineage>
        <taxon>Archaea</taxon>
        <taxon>Thermoproteota</taxon>
        <taxon>Methanosuratincolia</taxon>
        <taxon>Candidatus Methanomethylicales</taxon>
        <taxon>Candidatus Methanomethylicaceae</taxon>
        <taxon>Candidatus Methanomethylicus</taxon>
    </lineage>
</organism>
<sequence length="200" mass="21729">MRVIIDLHIHTNSSHDSTITPIQLLEQMRLAGINAVAITDHDTMEGYRRIKNSNAFKDMLILPGVEVTTDLGDLIILGLENPTIMADPFKVVEAARDEGGFILAPHPFDERRVSVGEKVSILNVDAIETVNAKCSNDANRQAREFARALGLPAVGGSDAHEKSQVGSVVNVLECERSVGSIIEGLRKGPKIVVRGKNAMR</sequence>
<dbReference type="Pfam" id="PF02811">
    <property type="entry name" value="PHP"/>
    <property type="match status" value="1"/>
</dbReference>
<gene>
    <name evidence="2" type="ORF">ENS19_02125</name>
</gene>
<name>A0A7C3J3J8_9CREN</name>
<comment type="caution">
    <text evidence="2">The sequence shown here is derived from an EMBL/GenBank/DDBJ whole genome shotgun (WGS) entry which is preliminary data.</text>
</comment>
<reference evidence="2" key="1">
    <citation type="journal article" date="2020" name="mSystems">
        <title>Genome- and Community-Level Interaction Insights into Carbon Utilization and Element Cycling Functions of Hydrothermarchaeota in Hydrothermal Sediment.</title>
        <authorList>
            <person name="Zhou Z."/>
            <person name="Liu Y."/>
            <person name="Xu W."/>
            <person name="Pan J."/>
            <person name="Luo Z.H."/>
            <person name="Li M."/>
        </authorList>
    </citation>
    <scope>NUCLEOTIDE SEQUENCE [LARGE SCALE GENOMIC DNA]</scope>
    <source>
        <strain evidence="2">SpSt-468</strain>
    </source>
</reference>
<accession>A0A7C3J3J8</accession>
<dbReference type="AlphaFoldDB" id="A0A7C3J3J8"/>
<dbReference type="InterPro" id="IPR004013">
    <property type="entry name" value="PHP_dom"/>
</dbReference>
<dbReference type="SMART" id="SM00481">
    <property type="entry name" value="POLIIIAc"/>
    <property type="match status" value="1"/>
</dbReference>
<dbReference type="InterPro" id="IPR052018">
    <property type="entry name" value="PHP_domain"/>
</dbReference>
<dbReference type="GO" id="GO:0004534">
    <property type="term" value="F:5'-3' RNA exonuclease activity"/>
    <property type="evidence" value="ECO:0007669"/>
    <property type="project" value="TreeGrafter"/>
</dbReference>
<protein>
    <submittedName>
        <fullName evidence="2">PHP domain-containing protein</fullName>
    </submittedName>
</protein>